<dbReference type="AlphaFoldDB" id="A0A6G1H169"/>
<feature type="compositionally biased region" description="Basic and acidic residues" evidence="1">
    <location>
        <begin position="102"/>
        <end position="114"/>
    </location>
</feature>
<keyword evidence="2" id="KW-0812">Transmembrane</keyword>
<evidence type="ECO:0000313" key="4">
    <source>
        <dbReference type="Proteomes" id="UP000800041"/>
    </source>
</evidence>
<reference evidence="3" key="1">
    <citation type="journal article" date="2020" name="Stud. Mycol.">
        <title>101 Dothideomycetes genomes: a test case for predicting lifestyles and emergence of pathogens.</title>
        <authorList>
            <person name="Haridas S."/>
            <person name="Albert R."/>
            <person name="Binder M."/>
            <person name="Bloem J."/>
            <person name="Labutti K."/>
            <person name="Salamov A."/>
            <person name="Andreopoulos B."/>
            <person name="Baker S."/>
            <person name="Barry K."/>
            <person name="Bills G."/>
            <person name="Bluhm B."/>
            <person name="Cannon C."/>
            <person name="Castanera R."/>
            <person name="Culley D."/>
            <person name="Daum C."/>
            <person name="Ezra D."/>
            <person name="Gonzalez J."/>
            <person name="Henrissat B."/>
            <person name="Kuo A."/>
            <person name="Liang C."/>
            <person name="Lipzen A."/>
            <person name="Lutzoni F."/>
            <person name="Magnuson J."/>
            <person name="Mondo S."/>
            <person name="Nolan M."/>
            <person name="Ohm R."/>
            <person name="Pangilinan J."/>
            <person name="Park H.-J."/>
            <person name="Ramirez L."/>
            <person name="Alfaro M."/>
            <person name="Sun H."/>
            <person name="Tritt A."/>
            <person name="Yoshinaga Y."/>
            <person name="Zwiers L.-H."/>
            <person name="Turgeon B."/>
            <person name="Goodwin S."/>
            <person name="Spatafora J."/>
            <person name="Crous P."/>
            <person name="Grigoriev I."/>
        </authorList>
    </citation>
    <scope>NUCLEOTIDE SEQUENCE</scope>
    <source>
        <strain evidence="3">CBS 113979</strain>
    </source>
</reference>
<sequence>MSYEQRRTTTTRTTTTRNTSRRSAFGYWIPLAITVTLAAGGLAAWIWSERDEHDEDTTSTTSSDEEHLSYGEESSGRKAGPRPPKDRPPPYISGGASASYHVETRGERKEEKSDTFLGRVTEVVRRTPSPQQVLEGASKRVAAGVAAAGAVVGGALSSIREEDKDFEDHSRWSEEVRRDVQESSRAIVAGQTSGSRSAGATSGSGRRRTVAIVVSAEPTYSHNDGDDDNGTNYLSEQASLLSHLPPLNPSTTTLLVLIYAPHLARPSSSHAVPPSLGSSYSAISTPAQTPGEELQNLDPPYAPTPSANTPALSARDLETSQDLYESIHRQAERLVERSTCIMPFGTLNGYTHMLKHLQPDVVYLSASLAGAEGESVRAVKGWVGQIAVVVGGDAGALGGLVDTEDEEFGERKGKGAMEDRWWEHSDMVGLGKGVEIVDSGRLGDDFERRVGGKE</sequence>
<protein>
    <submittedName>
        <fullName evidence="3">Uncharacterized protein</fullName>
    </submittedName>
</protein>
<feature type="region of interest" description="Disordered" evidence="1">
    <location>
        <begin position="161"/>
        <end position="208"/>
    </location>
</feature>
<name>A0A6G1H169_9PEZI</name>
<keyword evidence="2" id="KW-0472">Membrane</keyword>
<feature type="compositionally biased region" description="Basic and acidic residues" evidence="1">
    <location>
        <begin position="161"/>
        <end position="182"/>
    </location>
</feature>
<feature type="compositionally biased region" description="Polar residues" evidence="1">
    <location>
        <begin position="267"/>
        <end position="288"/>
    </location>
</feature>
<dbReference type="OrthoDB" id="5327700at2759"/>
<keyword evidence="4" id="KW-1185">Reference proteome</keyword>
<feature type="transmembrane region" description="Helical" evidence="2">
    <location>
        <begin position="25"/>
        <end position="47"/>
    </location>
</feature>
<dbReference type="Proteomes" id="UP000800041">
    <property type="component" value="Unassembled WGS sequence"/>
</dbReference>
<proteinExistence type="predicted"/>
<feature type="region of interest" description="Disordered" evidence="1">
    <location>
        <begin position="51"/>
        <end position="131"/>
    </location>
</feature>
<feature type="compositionally biased region" description="Low complexity" evidence="1">
    <location>
        <begin position="189"/>
        <end position="204"/>
    </location>
</feature>
<organism evidence="3 4">
    <name type="scientific">Aulographum hederae CBS 113979</name>
    <dbReference type="NCBI Taxonomy" id="1176131"/>
    <lineage>
        <taxon>Eukaryota</taxon>
        <taxon>Fungi</taxon>
        <taxon>Dikarya</taxon>
        <taxon>Ascomycota</taxon>
        <taxon>Pezizomycotina</taxon>
        <taxon>Dothideomycetes</taxon>
        <taxon>Pleosporomycetidae</taxon>
        <taxon>Aulographales</taxon>
        <taxon>Aulographaceae</taxon>
    </lineage>
</organism>
<evidence type="ECO:0000256" key="1">
    <source>
        <dbReference type="SAM" id="MobiDB-lite"/>
    </source>
</evidence>
<feature type="region of interest" description="Disordered" evidence="1">
    <location>
        <begin position="267"/>
        <end position="311"/>
    </location>
</feature>
<gene>
    <name evidence="3" type="ORF">K402DRAFT_463318</name>
</gene>
<feature type="compositionally biased region" description="Basic and acidic residues" evidence="1">
    <location>
        <begin position="64"/>
        <end position="76"/>
    </location>
</feature>
<keyword evidence="2" id="KW-1133">Transmembrane helix</keyword>
<evidence type="ECO:0000256" key="2">
    <source>
        <dbReference type="SAM" id="Phobius"/>
    </source>
</evidence>
<accession>A0A6G1H169</accession>
<evidence type="ECO:0000313" key="3">
    <source>
        <dbReference type="EMBL" id="KAF1986797.1"/>
    </source>
</evidence>
<dbReference type="EMBL" id="ML977155">
    <property type="protein sequence ID" value="KAF1986797.1"/>
    <property type="molecule type" value="Genomic_DNA"/>
</dbReference>